<protein>
    <submittedName>
        <fullName evidence="3">Serine protease</fullName>
    </submittedName>
</protein>
<dbReference type="EMBL" id="DSPX01000233">
    <property type="protein sequence ID" value="HGG03409.1"/>
    <property type="molecule type" value="Genomic_DNA"/>
</dbReference>
<gene>
    <name evidence="3" type="ORF">ENR15_22915</name>
</gene>
<name>A0A7C3ZZ97_9CYAN</name>
<evidence type="ECO:0000256" key="1">
    <source>
        <dbReference type="SAM" id="MobiDB-lite"/>
    </source>
</evidence>
<dbReference type="GO" id="GO:0006508">
    <property type="term" value="P:proteolysis"/>
    <property type="evidence" value="ECO:0007669"/>
    <property type="project" value="UniProtKB-KW"/>
</dbReference>
<dbReference type="InterPro" id="IPR043504">
    <property type="entry name" value="Peptidase_S1_PA_chymotrypsin"/>
</dbReference>
<feature type="region of interest" description="Disordered" evidence="1">
    <location>
        <begin position="275"/>
        <end position="309"/>
    </location>
</feature>
<keyword evidence="3" id="KW-0645">Protease</keyword>
<feature type="region of interest" description="Disordered" evidence="1">
    <location>
        <begin position="410"/>
        <end position="433"/>
    </location>
</feature>
<keyword evidence="2" id="KW-0732">Signal</keyword>
<sequence length="433" mass="47117">MFYLKRILLSCLGGFFVGGVTASDAVAALSMAEINSIARQTTVLIAPALTPPLRQDLDNNRNNPLNAQGVWNPGSGVIIAKDGRKYYVLTVAHNFLQRHLDTKDYWPDSKGLPYYGIRTGDGEIHVVKNVDDGRGCPLRGEPHLQALLRFGCRDRFVPGTDTVDRGNGRDDIKGIDIAIITFESDNNYPVATVGDASQVQPGDTVYISGWPDPEKELDPTTGKCRGRVARRQRRLAWGPVTAKVNPDPQNWGYSIFYTDNTRAGMSGGPVFDSNGRVVGTHGMGSTSKPSCGASPNTSSPAESGGDTSTVAATNLDLNTLRRQFSSSQNVNFFMELISRYHFSLPLQNQPPDGRMIQACLLPVQEIASNSGVVEFDATTDAFEDAKDVVEDIYKLYSFKLENLLRDEPSGGSGSLLLGDEDEPQNKPPRSICP</sequence>
<organism evidence="3">
    <name type="scientific">Planktothricoides sp. SpSt-374</name>
    <dbReference type="NCBI Taxonomy" id="2282167"/>
    <lineage>
        <taxon>Bacteria</taxon>
        <taxon>Bacillati</taxon>
        <taxon>Cyanobacteriota</taxon>
        <taxon>Cyanophyceae</taxon>
        <taxon>Oscillatoriophycideae</taxon>
        <taxon>Oscillatoriales</taxon>
        <taxon>Oscillatoriaceae</taxon>
        <taxon>Planktothricoides</taxon>
    </lineage>
</organism>
<reference evidence="3" key="1">
    <citation type="journal article" date="2020" name="mSystems">
        <title>Genome- and Community-Level Interaction Insights into Carbon Utilization and Element Cycling Functions of Hydrothermarchaeota in Hydrothermal Sediment.</title>
        <authorList>
            <person name="Zhou Z."/>
            <person name="Liu Y."/>
            <person name="Xu W."/>
            <person name="Pan J."/>
            <person name="Luo Z.H."/>
            <person name="Li M."/>
        </authorList>
    </citation>
    <scope>NUCLEOTIDE SEQUENCE [LARGE SCALE GENOMIC DNA]</scope>
    <source>
        <strain evidence="3">SpSt-374</strain>
    </source>
</reference>
<keyword evidence="3" id="KW-0378">Hydrolase</keyword>
<evidence type="ECO:0000256" key="2">
    <source>
        <dbReference type="SAM" id="SignalP"/>
    </source>
</evidence>
<dbReference type="AlphaFoldDB" id="A0A7C3ZZ97"/>
<dbReference type="SUPFAM" id="SSF50494">
    <property type="entry name" value="Trypsin-like serine proteases"/>
    <property type="match status" value="1"/>
</dbReference>
<comment type="caution">
    <text evidence="3">The sequence shown here is derived from an EMBL/GenBank/DDBJ whole genome shotgun (WGS) entry which is preliminary data.</text>
</comment>
<feature type="compositionally biased region" description="Polar residues" evidence="1">
    <location>
        <begin position="283"/>
        <end position="309"/>
    </location>
</feature>
<feature type="signal peptide" evidence="2">
    <location>
        <begin position="1"/>
        <end position="22"/>
    </location>
</feature>
<dbReference type="InterPro" id="IPR009003">
    <property type="entry name" value="Peptidase_S1_PA"/>
</dbReference>
<feature type="chain" id="PRO_5028305415" evidence="2">
    <location>
        <begin position="23"/>
        <end position="433"/>
    </location>
</feature>
<proteinExistence type="predicted"/>
<accession>A0A7C3ZZ97</accession>
<dbReference type="GO" id="GO:0008233">
    <property type="term" value="F:peptidase activity"/>
    <property type="evidence" value="ECO:0007669"/>
    <property type="project" value="UniProtKB-KW"/>
</dbReference>
<dbReference type="Pfam" id="PF13365">
    <property type="entry name" value="Trypsin_2"/>
    <property type="match status" value="1"/>
</dbReference>
<dbReference type="Gene3D" id="2.40.10.10">
    <property type="entry name" value="Trypsin-like serine proteases"/>
    <property type="match status" value="2"/>
</dbReference>
<evidence type="ECO:0000313" key="3">
    <source>
        <dbReference type="EMBL" id="HGG03409.1"/>
    </source>
</evidence>